<evidence type="ECO:0000256" key="3">
    <source>
        <dbReference type="HAMAP-Rule" id="MF_01061"/>
    </source>
</evidence>
<keyword evidence="2 3" id="KW-0235">DNA replication</keyword>
<dbReference type="GO" id="GO:1990077">
    <property type="term" value="C:primosome complex"/>
    <property type="evidence" value="ECO:0007669"/>
    <property type="project" value="UniProtKB-UniRule"/>
</dbReference>
<accession>A0A4D6XPK7</accession>
<keyword evidence="3" id="KW-0238">DNA-binding</keyword>
<dbReference type="GO" id="GO:0003697">
    <property type="term" value="F:single-stranded DNA binding"/>
    <property type="evidence" value="ECO:0007669"/>
    <property type="project" value="UniProtKB-UniRule"/>
</dbReference>
<dbReference type="Pfam" id="PF17948">
    <property type="entry name" value="DnaT"/>
    <property type="match status" value="1"/>
</dbReference>
<evidence type="ECO:0000313" key="5">
    <source>
        <dbReference type="EMBL" id="QCI16868.1"/>
    </source>
</evidence>
<gene>
    <name evidence="3 5" type="primary">dnaT</name>
    <name evidence="5" type="ORF">D9V62_00115</name>
</gene>
<name>A0A4D6XPK7_9GAMM</name>
<comment type="similarity">
    <text evidence="3">Belongs to the DnaT family.</text>
</comment>
<organism evidence="5 6">
    <name type="scientific">Buchnera aphidicola</name>
    <name type="common">Aphis helianthi</name>
    <dbReference type="NCBI Taxonomy" id="2315802"/>
    <lineage>
        <taxon>Bacteria</taxon>
        <taxon>Pseudomonadati</taxon>
        <taxon>Pseudomonadota</taxon>
        <taxon>Gammaproteobacteria</taxon>
        <taxon>Enterobacterales</taxon>
        <taxon>Erwiniaceae</taxon>
        <taxon>Buchnera</taxon>
    </lineage>
</organism>
<dbReference type="OrthoDB" id="6630498at2"/>
<dbReference type="Gene3D" id="1.10.8.1180">
    <property type="match status" value="1"/>
</dbReference>
<proteinExistence type="inferred from homology"/>
<dbReference type="HAMAP" id="MF_01061">
    <property type="entry name" value="DnaT"/>
    <property type="match status" value="1"/>
</dbReference>
<dbReference type="EMBL" id="CP034894">
    <property type="protein sequence ID" value="QCI16868.1"/>
    <property type="molecule type" value="Genomic_DNA"/>
</dbReference>
<dbReference type="RefSeq" id="WP_158339801.1">
    <property type="nucleotide sequence ID" value="NZ_CP034894.1"/>
</dbReference>
<evidence type="ECO:0000256" key="1">
    <source>
        <dbReference type="ARBA" id="ARBA00022515"/>
    </source>
</evidence>
<dbReference type="AlphaFoldDB" id="A0A4D6XPK7"/>
<sequence>MKILISKNISLDLFCKNPVQIIKTTKNGTLAISKNKKILFYVITPSVLTKIFNLENNFEQKDIQQEEKIKQKFSMHSKWTPEKDFIRKAALWGIILEEDVSKHELAAFISYWQAERCFFYHVQWEQKLARSLQRTRSFNLIQKQKDITYIPVPDQKTPHGFRGK</sequence>
<reference evidence="5 6" key="2">
    <citation type="submission" date="2019-05" db="EMBL/GenBank/DDBJ databases">
        <title>Genome evolution of the obligate endosymbiont Buchnera aphidicola.</title>
        <authorList>
            <person name="Moran N.A."/>
        </authorList>
    </citation>
    <scope>NUCLEOTIDE SEQUENCE [LARGE SCALE GENOMIC DNA]</scope>
    <source>
        <strain evidence="5 6">Ahe</strain>
    </source>
</reference>
<evidence type="ECO:0000256" key="2">
    <source>
        <dbReference type="ARBA" id="ARBA00022705"/>
    </source>
</evidence>
<dbReference type="Proteomes" id="UP000298759">
    <property type="component" value="Chromosome"/>
</dbReference>
<comment type="function">
    <text evidence="3">Involved in the restart of stalled replication forks, which reloads the replicative helicase on sites other than the origin of replication. Can function in multiple replication restart pathways. Displaces ssDNA from a PriB-ssDNA complex. Probably forms a spiral filament on ssDNA.</text>
</comment>
<evidence type="ECO:0000313" key="6">
    <source>
        <dbReference type="Proteomes" id="UP000298759"/>
    </source>
</evidence>
<dbReference type="InterPro" id="IPR020917">
    <property type="entry name" value="DnaT"/>
</dbReference>
<feature type="domain" description="DnaT DNA-binding" evidence="4">
    <location>
        <begin position="73"/>
        <end position="137"/>
    </location>
</feature>
<comment type="subunit">
    <text evidence="3">Homooligomerizes. Interacts with PriB. Component of the replication restart primosome. Primosome assembly occurs via a 'hand-off' mechanism. PriA binds to replication forks, subsequently PriB then DnaT bind; DnaT then displaces ssDNA to generate the helicase loading substrate.</text>
</comment>
<protein>
    <recommendedName>
        <fullName evidence="3">Replication restart protein DnaT</fullName>
    </recommendedName>
</protein>
<evidence type="ECO:0000259" key="4">
    <source>
        <dbReference type="Pfam" id="PF17948"/>
    </source>
</evidence>
<dbReference type="NCBIfam" id="NF002770">
    <property type="entry name" value="PRK02854.1"/>
    <property type="match status" value="1"/>
</dbReference>
<reference evidence="5 6" key="1">
    <citation type="submission" date="2018-12" db="EMBL/GenBank/DDBJ databases">
        <authorList>
            <person name="Chong R.A."/>
        </authorList>
    </citation>
    <scope>NUCLEOTIDE SEQUENCE [LARGE SCALE GENOMIC DNA]</scope>
    <source>
        <strain evidence="5 6">Ahe</strain>
    </source>
</reference>
<dbReference type="InterPro" id="IPR040480">
    <property type="entry name" value="DnaT_DNA_bind"/>
</dbReference>
<dbReference type="GO" id="GO:0006269">
    <property type="term" value="P:DNA replication, synthesis of primer"/>
    <property type="evidence" value="ECO:0007669"/>
    <property type="project" value="UniProtKB-KW"/>
</dbReference>
<keyword evidence="1 3" id="KW-0639">Primosome</keyword>